<dbReference type="STRING" id="1802068.A3B02_02070"/>
<dbReference type="Gene3D" id="1.50.10.20">
    <property type="match status" value="1"/>
</dbReference>
<protein>
    <submittedName>
        <fullName evidence="1">Uncharacterized protein</fullName>
    </submittedName>
</protein>
<dbReference type="InterPro" id="IPR008930">
    <property type="entry name" value="Terpenoid_cyclase/PrenylTrfase"/>
</dbReference>
<gene>
    <name evidence="1" type="ORF">A3B02_02070</name>
</gene>
<dbReference type="SUPFAM" id="SSF48239">
    <property type="entry name" value="Terpenoid cyclases/Protein prenyltransferases"/>
    <property type="match status" value="1"/>
</dbReference>
<name>A0A1F7JAA5_9BACT</name>
<organism evidence="1 2">
    <name type="scientific">Candidatus Roizmanbacteria bacterium RIFCSPLOWO2_01_FULL_42_14</name>
    <dbReference type="NCBI Taxonomy" id="1802068"/>
    <lineage>
        <taxon>Bacteria</taxon>
        <taxon>Candidatus Roizmaniibacteriota</taxon>
    </lineage>
</organism>
<dbReference type="AlphaFoldDB" id="A0A1F7JAA5"/>
<comment type="caution">
    <text evidence="1">The sequence shown here is derived from an EMBL/GenBank/DDBJ whole genome shotgun (WGS) entry which is preliminary data.</text>
</comment>
<dbReference type="EMBL" id="MGAS01000005">
    <property type="protein sequence ID" value="OGK52550.1"/>
    <property type="molecule type" value="Genomic_DNA"/>
</dbReference>
<dbReference type="Proteomes" id="UP000178914">
    <property type="component" value="Unassembled WGS sequence"/>
</dbReference>
<sequence length="599" mass="68045">MTPVQSLLSFIADQQLPSGGFTSISTHKSLKHSYQTVFFPAVIACLLAPLNKYSTAKQITGKIISYLLQQRSENWTWNYWNRTAAQYQHMPYPDDCDDTFCALSALQLHRSHIISGEVLANTVQLLTSVELQEGGPYNTWIAYDLTGTWRDMDFAVQTNIAYFLSLHDISLPNLDGLFETACRQKKWDSKYYPQVYSILYFLSRMYKGKYSKNICAFLQASQRADGSWGNMLNSALALLTLRNFGIENNDALTWMRAHLEDAYKPWPFCKDPTIHGKAYTAGSAALTAAVCAAALEPLHISKKVTRSYNSSLVPAIISTVPPIFQKQAQEVSARYLETSAGYACTQIVYDTHKALGQPKAISGAVLSELAKAQGLGWLAYSLFDEVIDEKHVEMVPLAQCLYRYMLAIFQTYGSRGFNAEASEIYTQMDSAQQWELMHCTMPQKQLPDFQAYDVLAEKSAGYMLGPLALLYHLGFEAQSKEIIQTKRFFHNFLIAKQLGDDMHDWSEDLKAKRLNSVSAWLLDRTQNHLEELFWDQGVSVFLIIIRKHIHAAESALRLNSAITKPSHLKKHVDYLKNMCEITTRERQKAKDFLSHYKRK</sequence>
<proteinExistence type="predicted"/>
<reference evidence="1 2" key="1">
    <citation type="journal article" date="2016" name="Nat. Commun.">
        <title>Thousands of microbial genomes shed light on interconnected biogeochemical processes in an aquifer system.</title>
        <authorList>
            <person name="Anantharaman K."/>
            <person name="Brown C.T."/>
            <person name="Hug L.A."/>
            <person name="Sharon I."/>
            <person name="Castelle C.J."/>
            <person name="Probst A.J."/>
            <person name="Thomas B.C."/>
            <person name="Singh A."/>
            <person name="Wilkins M.J."/>
            <person name="Karaoz U."/>
            <person name="Brodie E.L."/>
            <person name="Williams K.H."/>
            <person name="Hubbard S.S."/>
            <person name="Banfield J.F."/>
        </authorList>
    </citation>
    <scope>NUCLEOTIDE SEQUENCE [LARGE SCALE GENOMIC DNA]</scope>
</reference>
<evidence type="ECO:0000313" key="2">
    <source>
        <dbReference type="Proteomes" id="UP000178914"/>
    </source>
</evidence>
<evidence type="ECO:0000313" key="1">
    <source>
        <dbReference type="EMBL" id="OGK52550.1"/>
    </source>
</evidence>
<accession>A0A1F7JAA5</accession>